<dbReference type="RefSeq" id="WP_284218693.1">
    <property type="nucleotide sequence ID" value="NZ_BSOT01000009.1"/>
</dbReference>
<keyword evidence="4" id="KW-1185">Reference proteome</keyword>
<feature type="region of interest" description="Disordered" evidence="1">
    <location>
        <begin position="26"/>
        <end position="61"/>
    </location>
</feature>
<feature type="compositionally biased region" description="Low complexity" evidence="1">
    <location>
        <begin position="37"/>
        <end position="46"/>
    </location>
</feature>
<reference evidence="3" key="2">
    <citation type="submission" date="2023-01" db="EMBL/GenBank/DDBJ databases">
        <title>Draft genome sequence of Agaribacter marinus strain NBRC 110023.</title>
        <authorList>
            <person name="Sun Q."/>
            <person name="Mori K."/>
        </authorList>
    </citation>
    <scope>NUCLEOTIDE SEQUENCE</scope>
    <source>
        <strain evidence="3">NBRC 110023</strain>
    </source>
</reference>
<proteinExistence type="predicted"/>
<feature type="region of interest" description="Disordered" evidence="1">
    <location>
        <begin position="204"/>
        <end position="226"/>
    </location>
</feature>
<evidence type="ECO:0000313" key="3">
    <source>
        <dbReference type="EMBL" id="GLR72273.1"/>
    </source>
</evidence>
<protein>
    <recommendedName>
        <fullName evidence="2">Spondin domain-containing protein</fullName>
    </recommendedName>
</protein>
<gene>
    <name evidence="3" type="ORF">GCM10007852_31810</name>
</gene>
<dbReference type="Pfam" id="PF06468">
    <property type="entry name" value="Spond_N"/>
    <property type="match status" value="1"/>
</dbReference>
<name>A0AA37WJI4_9ALTE</name>
<dbReference type="Proteomes" id="UP001156601">
    <property type="component" value="Unassembled WGS sequence"/>
</dbReference>
<dbReference type="NCBIfam" id="NF038123">
    <property type="entry name" value="NF038123_dom"/>
    <property type="match status" value="1"/>
</dbReference>
<dbReference type="AlphaFoldDB" id="A0AA37WJI4"/>
<dbReference type="InterPro" id="IPR038678">
    <property type="entry name" value="Spondin_N_sf"/>
</dbReference>
<evidence type="ECO:0000256" key="1">
    <source>
        <dbReference type="SAM" id="MobiDB-lite"/>
    </source>
</evidence>
<sequence length="283" mass="28313">MKDLTLKTLAVAVGISFLAACSGDDGEAGAPGPAGPVGPAGEQGPAGPEGPQGPAGEDAPTAGLATYNVVVTNLTHGQPLAPLAVIAHEPGYYAFKAGEPASVGIEVLAEGGSPAGVIDESKEAIQFLDAAPGSGPIMPGQKSENITLVVPVLDSDNLQLTVTSMLIDTNDAFTGVTGYDISNMEIGESVSFTTITWDAGTEANTETADTMPGPAATAAGGGGAPAGFSEVRDDIIDAVRVHAGVVTAENADDPSKEGLSSSVLDQSDRFDNPTAKVVVTRSR</sequence>
<feature type="domain" description="Spondin" evidence="2">
    <location>
        <begin position="83"/>
        <end position="204"/>
    </location>
</feature>
<dbReference type="EMBL" id="BSOT01000009">
    <property type="protein sequence ID" value="GLR72273.1"/>
    <property type="molecule type" value="Genomic_DNA"/>
</dbReference>
<comment type="caution">
    <text evidence="3">The sequence shown here is derived from an EMBL/GenBank/DDBJ whole genome shotgun (WGS) entry which is preliminary data.</text>
</comment>
<feature type="region of interest" description="Disordered" evidence="1">
    <location>
        <begin position="249"/>
        <end position="283"/>
    </location>
</feature>
<dbReference type="InterPro" id="IPR009465">
    <property type="entry name" value="Spondin_N"/>
</dbReference>
<reference evidence="3" key="1">
    <citation type="journal article" date="2014" name="Int. J. Syst. Evol. Microbiol.">
        <title>Complete genome sequence of Corynebacterium casei LMG S-19264T (=DSM 44701T), isolated from a smear-ripened cheese.</title>
        <authorList>
            <consortium name="US DOE Joint Genome Institute (JGI-PGF)"/>
            <person name="Walter F."/>
            <person name="Albersmeier A."/>
            <person name="Kalinowski J."/>
            <person name="Ruckert C."/>
        </authorList>
    </citation>
    <scope>NUCLEOTIDE SEQUENCE</scope>
    <source>
        <strain evidence="3">NBRC 110023</strain>
    </source>
</reference>
<accession>A0AA37WJI4</accession>
<evidence type="ECO:0000259" key="2">
    <source>
        <dbReference type="Pfam" id="PF06468"/>
    </source>
</evidence>
<dbReference type="PROSITE" id="PS51257">
    <property type="entry name" value="PROKAR_LIPOPROTEIN"/>
    <property type="match status" value="1"/>
</dbReference>
<dbReference type="Gene3D" id="2.60.40.2130">
    <property type="entry name" value="F-spondin domain"/>
    <property type="match status" value="1"/>
</dbReference>
<organism evidence="3 4">
    <name type="scientific">Agaribacter marinus</name>
    <dbReference type="NCBI Taxonomy" id="1431249"/>
    <lineage>
        <taxon>Bacteria</taxon>
        <taxon>Pseudomonadati</taxon>
        <taxon>Pseudomonadota</taxon>
        <taxon>Gammaproteobacteria</taxon>
        <taxon>Alteromonadales</taxon>
        <taxon>Alteromonadaceae</taxon>
        <taxon>Agaribacter</taxon>
    </lineage>
</organism>
<evidence type="ECO:0000313" key="4">
    <source>
        <dbReference type="Proteomes" id="UP001156601"/>
    </source>
</evidence>